<proteinExistence type="predicted"/>
<dbReference type="InterPro" id="IPR025799">
    <property type="entry name" value="Arg_MeTrfase"/>
</dbReference>
<dbReference type="GO" id="GO:0042054">
    <property type="term" value="F:histone methyltransferase activity"/>
    <property type="evidence" value="ECO:0007669"/>
    <property type="project" value="TreeGrafter"/>
</dbReference>
<accession>A0AA36JT83</accession>
<evidence type="ECO:0000256" key="1">
    <source>
        <dbReference type="ARBA" id="ARBA00022691"/>
    </source>
</evidence>
<evidence type="ECO:0000313" key="2">
    <source>
        <dbReference type="EMBL" id="CAJ1411506.1"/>
    </source>
</evidence>
<keyword evidence="1" id="KW-0949">S-adenosyl-L-methionine</keyword>
<dbReference type="Gene3D" id="3.40.50.150">
    <property type="entry name" value="Vaccinia Virus protein VP39"/>
    <property type="match status" value="1"/>
</dbReference>
<comment type="caution">
    <text evidence="2">The sequence shown here is derived from an EMBL/GenBank/DDBJ whole genome shotgun (WGS) entry which is preliminary data.</text>
</comment>
<dbReference type="Gene3D" id="2.70.160.11">
    <property type="entry name" value="Hnrnp arginine n-methyltransferase1"/>
    <property type="match status" value="1"/>
</dbReference>
<dbReference type="AlphaFoldDB" id="A0AA36JT83"/>
<evidence type="ECO:0000313" key="3">
    <source>
        <dbReference type="Proteomes" id="UP001178507"/>
    </source>
</evidence>
<dbReference type="GO" id="GO:0016274">
    <property type="term" value="F:protein-arginine N-methyltransferase activity"/>
    <property type="evidence" value="ECO:0007669"/>
    <property type="project" value="InterPro"/>
</dbReference>
<dbReference type="EMBL" id="CAUJNA010003879">
    <property type="protein sequence ID" value="CAJ1411506.1"/>
    <property type="molecule type" value="Genomic_DNA"/>
</dbReference>
<dbReference type="SUPFAM" id="SSF53335">
    <property type="entry name" value="S-adenosyl-L-methionine-dependent methyltransferases"/>
    <property type="match status" value="1"/>
</dbReference>
<dbReference type="PANTHER" id="PTHR11006:SF4">
    <property type="entry name" value="PROTEIN ARGININE N-METHYLTRANSFERASE 7"/>
    <property type="match status" value="1"/>
</dbReference>
<protein>
    <submittedName>
        <fullName evidence="2">Uncharacterized protein</fullName>
    </submittedName>
</protein>
<sequence length="446" mass="48828">MDRSRSPKGRGPKPGPKADTRAQLLKIGEAAGYPPHSWIYTADNRASASDDVLAAPLEDLTSLAVFSPAVRHGRSSGQQAQHYSLSNHIEMILDSSRVDAFAKAIAAVAQGQRVLDVGAGAFCLLGRIALKSGAVFVRCLECNPAAAAHAVDVFQMELADLALPPLRYLRLTPAALHPDQMQLIRSNKPRSWHVHIEDAESRCVAEAGVLQAEVGEAECTLLLWPDSGEFPATLEVKTGSSDSDDYDIIVHELLGHICSSEGVVPVMRGLLSRLPSCKAVPEAAGTFFAPAGVQMNRTESALFRLFNGQECFEAPGKYNALKFKAEWLLADPAIFEWFEFHPSQLATLGSQQRLVKFHIRRAGRFDGLHFHLVVRLDASTALDVLSTRTTWCTTYVRLLQEPLWLQEGDILTCQCRVVPDDLAKYSVQVLGPDHAILAEFHWEGCS</sequence>
<dbReference type="InterPro" id="IPR029063">
    <property type="entry name" value="SAM-dependent_MTases_sf"/>
</dbReference>
<gene>
    <name evidence="2" type="ORF">EVOR1521_LOCUS32058</name>
</gene>
<keyword evidence="3" id="KW-1185">Reference proteome</keyword>
<organism evidence="2 3">
    <name type="scientific">Effrenium voratum</name>
    <dbReference type="NCBI Taxonomy" id="2562239"/>
    <lineage>
        <taxon>Eukaryota</taxon>
        <taxon>Sar</taxon>
        <taxon>Alveolata</taxon>
        <taxon>Dinophyceae</taxon>
        <taxon>Suessiales</taxon>
        <taxon>Symbiodiniaceae</taxon>
        <taxon>Effrenium</taxon>
    </lineage>
</organism>
<dbReference type="Proteomes" id="UP001178507">
    <property type="component" value="Unassembled WGS sequence"/>
</dbReference>
<name>A0AA36JT83_9DINO</name>
<dbReference type="PANTHER" id="PTHR11006">
    <property type="entry name" value="PROTEIN ARGININE N-METHYLTRANSFERASE"/>
    <property type="match status" value="1"/>
</dbReference>
<reference evidence="2" key="1">
    <citation type="submission" date="2023-08" db="EMBL/GenBank/DDBJ databases">
        <authorList>
            <person name="Chen Y."/>
            <person name="Shah S."/>
            <person name="Dougan E. K."/>
            <person name="Thang M."/>
            <person name="Chan C."/>
        </authorList>
    </citation>
    <scope>NUCLEOTIDE SEQUENCE</scope>
</reference>